<dbReference type="InterPro" id="IPR011701">
    <property type="entry name" value="MFS"/>
</dbReference>
<evidence type="ECO:0000256" key="3">
    <source>
        <dbReference type="ARBA" id="ARBA00022989"/>
    </source>
</evidence>
<feature type="transmembrane region" description="Helical" evidence="6">
    <location>
        <begin position="302"/>
        <end position="319"/>
    </location>
</feature>
<feature type="transmembrane region" description="Helical" evidence="6">
    <location>
        <begin position="211"/>
        <end position="233"/>
    </location>
</feature>
<organism evidence="8 9">
    <name type="scientific">Batillaria attramentaria</name>
    <dbReference type="NCBI Taxonomy" id="370345"/>
    <lineage>
        <taxon>Eukaryota</taxon>
        <taxon>Metazoa</taxon>
        <taxon>Spiralia</taxon>
        <taxon>Lophotrochozoa</taxon>
        <taxon>Mollusca</taxon>
        <taxon>Gastropoda</taxon>
        <taxon>Caenogastropoda</taxon>
        <taxon>Sorbeoconcha</taxon>
        <taxon>Cerithioidea</taxon>
        <taxon>Batillariidae</taxon>
        <taxon>Batillaria</taxon>
    </lineage>
</organism>
<feature type="domain" description="Major facilitator superfamily (MFS) profile" evidence="7">
    <location>
        <begin position="1"/>
        <end position="362"/>
    </location>
</feature>
<keyword evidence="9" id="KW-1185">Reference proteome</keyword>
<dbReference type="AlphaFoldDB" id="A0ABD0KGC8"/>
<dbReference type="Gene3D" id="1.20.1250.20">
    <property type="entry name" value="MFS general substrate transporter like domains"/>
    <property type="match status" value="2"/>
</dbReference>
<dbReference type="InterPro" id="IPR020846">
    <property type="entry name" value="MFS_dom"/>
</dbReference>
<evidence type="ECO:0000259" key="7">
    <source>
        <dbReference type="PROSITE" id="PS50850"/>
    </source>
</evidence>
<name>A0ABD0KGC8_9CAEN</name>
<evidence type="ECO:0000256" key="2">
    <source>
        <dbReference type="ARBA" id="ARBA00022692"/>
    </source>
</evidence>
<dbReference type="PROSITE" id="PS50850">
    <property type="entry name" value="MFS"/>
    <property type="match status" value="1"/>
</dbReference>
<evidence type="ECO:0000256" key="1">
    <source>
        <dbReference type="ARBA" id="ARBA00004141"/>
    </source>
</evidence>
<dbReference type="EMBL" id="JACVVK020000184">
    <property type="protein sequence ID" value="KAK7486104.1"/>
    <property type="molecule type" value="Genomic_DNA"/>
</dbReference>
<feature type="transmembrane region" description="Helical" evidence="6">
    <location>
        <begin position="270"/>
        <end position="290"/>
    </location>
</feature>
<dbReference type="PANTHER" id="PTHR11662:SF399">
    <property type="entry name" value="FI19708P1-RELATED"/>
    <property type="match status" value="1"/>
</dbReference>
<evidence type="ECO:0000256" key="4">
    <source>
        <dbReference type="ARBA" id="ARBA00023136"/>
    </source>
</evidence>
<dbReference type="FunFam" id="1.20.1250.20:FF:000532">
    <property type="entry name" value="SLC (SoLute Carrier) homolog"/>
    <property type="match status" value="1"/>
</dbReference>
<keyword evidence="2 6" id="KW-0812">Transmembrane</keyword>
<dbReference type="GO" id="GO:0016020">
    <property type="term" value="C:membrane"/>
    <property type="evidence" value="ECO:0007669"/>
    <property type="project" value="UniProtKB-SubCell"/>
</dbReference>
<evidence type="ECO:0000256" key="6">
    <source>
        <dbReference type="SAM" id="Phobius"/>
    </source>
</evidence>
<comment type="caution">
    <text evidence="8">The sequence shown here is derived from an EMBL/GenBank/DDBJ whole genome shotgun (WGS) entry which is preliminary data.</text>
</comment>
<feature type="transmembrane region" description="Helical" evidence="6">
    <location>
        <begin position="38"/>
        <end position="59"/>
    </location>
</feature>
<feature type="region of interest" description="Disordered" evidence="5">
    <location>
        <begin position="387"/>
        <end position="408"/>
    </location>
</feature>
<dbReference type="SUPFAM" id="SSF103473">
    <property type="entry name" value="MFS general substrate transporter"/>
    <property type="match status" value="1"/>
</dbReference>
<comment type="subcellular location">
    <subcellularLocation>
        <location evidence="1">Membrane</location>
        <topology evidence="1">Multi-pass membrane protein</topology>
    </subcellularLocation>
</comment>
<sequence length="408" mass="44451">MVSERLGAKRVITVAMVISAAATLLTPTAIRFNVYLTVALRVLLGIVAGVLIPALMSMWARWAPAAERAKLVAIGASGTNLGTIVANLVSGYLCGIPVDEGWPFIFYTFGAVTLVWVILWHYLTHDTPNEHPRISDAERDLLEQMNSRTNQTGAKKKIPPLRSIFTSAPFVAMMTTQLCDTWSMCLNVTYLPLYLSEILHFDTATSGVLASLPWVSAFLGTWAFAALADYLHVGHVMSVTKSRKLFQTIGQLGPASILLGYGFISPELRSLAVALMVVLTGLQSACRSGYILNRLDLAPRYAGSLTGLTTTIANIAQIVNPLVTSAIISDHRQESWREIFMITAFLSISGTVIYLIFGSAEEQEWAKDGSLDQTVIYTPSDASLRRSRDQNDSYVTDTRRGGCGHGAK</sequence>
<dbReference type="PANTHER" id="PTHR11662">
    <property type="entry name" value="SOLUTE CARRIER FAMILY 17"/>
    <property type="match status" value="1"/>
</dbReference>
<feature type="transmembrane region" description="Helical" evidence="6">
    <location>
        <begin position="104"/>
        <end position="123"/>
    </location>
</feature>
<feature type="transmembrane region" description="Helical" evidence="6">
    <location>
        <begin position="339"/>
        <end position="357"/>
    </location>
</feature>
<keyword evidence="4 6" id="KW-0472">Membrane</keyword>
<accession>A0ABD0KGC8</accession>
<evidence type="ECO:0000256" key="5">
    <source>
        <dbReference type="SAM" id="MobiDB-lite"/>
    </source>
</evidence>
<dbReference type="InterPro" id="IPR050382">
    <property type="entry name" value="MFS_Na/Anion_cotransporter"/>
</dbReference>
<dbReference type="Pfam" id="PF07690">
    <property type="entry name" value="MFS_1"/>
    <property type="match status" value="1"/>
</dbReference>
<feature type="transmembrane region" description="Helical" evidence="6">
    <location>
        <begin position="245"/>
        <end position="264"/>
    </location>
</feature>
<gene>
    <name evidence="8" type="ORF">BaRGS_00022713</name>
</gene>
<proteinExistence type="predicted"/>
<dbReference type="Proteomes" id="UP001519460">
    <property type="component" value="Unassembled WGS sequence"/>
</dbReference>
<keyword evidence="3 6" id="KW-1133">Transmembrane helix</keyword>
<reference evidence="8 9" key="1">
    <citation type="journal article" date="2023" name="Sci. Data">
        <title>Genome assembly of the Korean intertidal mud-creeper Batillaria attramentaria.</title>
        <authorList>
            <person name="Patra A.K."/>
            <person name="Ho P.T."/>
            <person name="Jun S."/>
            <person name="Lee S.J."/>
            <person name="Kim Y."/>
            <person name="Won Y.J."/>
        </authorList>
    </citation>
    <scope>NUCLEOTIDE SEQUENCE [LARGE SCALE GENOMIC DNA]</scope>
    <source>
        <strain evidence="8">Wonlab-2016</strain>
    </source>
</reference>
<evidence type="ECO:0000313" key="9">
    <source>
        <dbReference type="Proteomes" id="UP001519460"/>
    </source>
</evidence>
<dbReference type="InterPro" id="IPR036259">
    <property type="entry name" value="MFS_trans_sf"/>
</dbReference>
<feature type="transmembrane region" description="Helical" evidence="6">
    <location>
        <begin position="71"/>
        <end position="92"/>
    </location>
</feature>
<protein>
    <recommendedName>
        <fullName evidence="7">Major facilitator superfamily (MFS) profile domain-containing protein</fullName>
    </recommendedName>
</protein>
<evidence type="ECO:0000313" key="8">
    <source>
        <dbReference type="EMBL" id="KAK7486104.1"/>
    </source>
</evidence>
<feature type="transmembrane region" description="Helical" evidence="6">
    <location>
        <begin position="12"/>
        <end position="32"/>
    </location>
</feature>